<name>A0A011VT01_RUMAL</name>
<protein>
    <submittedName>
        <fullName evidence="1">Uncharacterized protein</fullName>
    </submittedName>
</protein>
<organism evidence="1 2">
    <name type="scientific">Ruminococcus albus SY3</name>
    <dbReference type="NCBI Taxonomy" id="1341156"/>
    <lineage>
        <taxon>Bacteria</taxon>
        <taxon>Bacillati</taxon>
        <taxon>Bacillota</taxon>
        <taxon>Clostridia</taxon>
        <taxon>Eubacteriales</taxon>
        <taxon>Oscillospiraceae</taxon>
        <taxon>Ruminococcus</taxon>
    </lineage>
</organism>
<evidence type="ECO:0000313" key="1">
    <source>
        <dbReference type="EMBL" id="EXM37763.1"/>
    </source>
</evidence>
<sequence length="104" mass="11852">MQTIIIMLDPAKLENPDLDLTYALPVRIEEYTDNTVSDNGYDYVDGDVIAMWLETENAEAGAEKVIELIKAERIVDNDLSKTVEILISEEDCAEIEKCRKIYPR</sequence>
<dbReference type="AlphaFoldDB" id="A0A011VT01"/>
<dbReference type="EMBL" id="JEOB01000004">
    <property type="protein sequence ID" value="EXM37763.1"/>
    <property type="molecule type" value="Genomic_DNA"/>
</dbReference>
<reference evidence="1 2" key="1">
    <citation type="submission" date="2013-06" db="EMBL/GenBank/DDBJ databases">
        <title>Rumen cellulosomics: divergent fiber-degrading strategies revealed by comparative genome-wide analysis of six Ruminococcal strains.</title>
        <authorList>
            <person name="Dassa B."/>
            <person name="Borovok I."/>
            <person name="Lamed R."/>
            <person name="Flint H."/>
            <person name="Yeoman C.J."/>
            <person name="White B."/>
            <person name="Bayer E.A."/>
        </authorList>
    </citation>
    <scope>NUCLEOTIDE SEQUENCE [LARGE SCALE GENOMIC DNA]</scope>
    <source>
        <strain evidence="1 2">SY3</strain>
    </source>
</reference>
<evidence type="ECO:0000313" key="2">
    <source>
        <dbReference type="Proteomes" id="UP000021369"/>
    </source>
</evidence>
<dbReference type="OrthoDB" id="289488at2"/>
<proteinExistence type="predicted"/>
<accession>A0A011VT01</accession>
<comment type="caution">
    <text evidence="1">The sequence shown here is derived from an EMBL/GenBank/DDBJ whole genome shotgun (WGS) entry which is preliminary data.</text>
</comment>
<dbReference type="RefSeq" id="WP_037289644.1">
    <property type="nucleotide sequence ID" value="NZ_JEOB01000004.1"/>
</dbReference>
<dbReference type="PATRIC" id="fig|1341156.4.peg.2728"/>
<keyword evidence="2" id="KW-1185">Reference proteome</keyword>
<dbReference type="Proteomes" id="UP000021369">
    <property type="component" value="Unassembled WGS sequence"/>
</dbReference>
<gene>
    <name evidence="1" type="ORF">RASY3_15645</name>
</gene>